<feature type="transmembrane region" description="Helical" evidence="1">
    <location>
        <begin position="158"/>
        <end position="178"/>
    </location>
</feature>
<keyword evidence="1" id="KW-0812">Transmembrane</keyword>
<organism evidence="2 3">
    <name type="scientific">Novosphingobium aerophilum</name>
    <dbReference type="NCBI Taxonomy" id="2839843"/>
    <lineage>
        <taxon>Bacteria</taxon>
        <taxon>Pseudomonadati</taxon>
        <taxon>Pseudomonadota</taxon>
        <taxon>Alphaproteobacteria</taxon>
        <taxon>Sphingomonadales</taxon>
        <taxon>Sphingomonadaceae</taxon>
        <taxon>Novosphingobium</taxon>
    </lineage>
</organism>
<feature type="transmembrane region" description="Helical" evidence="1">
    <location>
        <begin position="91"/>
        <end position="111"/>
    </location>
</feature>
<feature type="transmembrane region" description="Helical" evidence="1">
    <location>
        <begin position="45"/>
        <end position="62"/>
    </location>
</feature>
<dbReference type="Proteomes" id="UP000520156">
    <property type="component" value="Unassembled WGS sequence"/>
</dbReference>
<sequence>MFEIEGWRPGIGDPTIWGWLTVANYALAVVMAVKAARADWRNSQFWAFLAMVMLALGINKQLDLQSLLTAVFRSNAIRHGWYDHRREMQKMFIEGTILLAAAAMVVVAFTFRKAGRWVLGALFGLALLCAFVAARAASFHHMGEVLNLRFLALRMNHILENTGIAIIAGSAAMARRQARGSARRRPRR</sequence>
<keyword evidence="3" id="KW-1185">Reference proteome</keyword>
<gene>
    <name evidence="2" type="ORF">H7F49_08360</name>
</gene>
<feature type="transmembrane region" description="Helical" evidence="1">
    <location>
        <begin position="118"/>
        <end position="138"/>
    </location>
</feature>
<name>A0A7X1F7K5_9SPHN</name>
<dbReference type="RefSeq" id="WP_185683132.1">
    <property type="nucleotide sequence ID" value="NZ_JACLAU010000009.1"/>
</dbReference>
<dbReference type="EMBL" id="JACLAU010000009">
    <property type="protein sequence ID" value="MBC2651714.1"/>
    <property type="molecule type" value="Genomic_DNA"/>
</dbReference>
<evidence type="ECO:0000313" key="2">
    <source>
        <dbReference type="EMBL" id="MBC2651714.1"/>
    </source>
</evidence>
<keyword evidence="1" id="KW-1133">Transmembrane helix</keyword>
<comment type="caution">
    <text evidence="2">The sequence shown here is derived from an EMBL/GenBank/DDBJ whole genome shotgun (WGS) entry which is preliminary data.</text>
</comment>
<keyword evidence="1" id="KW-0472">Membrane</keyword>
<reference evidence="2 3" key="1">
    <citation type="submission" date="2020-08" db="EMBL/GenBank/DDBJ databases">
        <title>The genome sequence of Novosphingobium flavum 4Y4.</title>
        <authorList>
            <person name="Liu Y."/>
        </authorList>
    </citation>
    <scope>NUCLEOTIDE SEQUENCE [LARGE SCALE GENOMIC DNA]</scope>
    <source>
        <strain evidence="2 3">4Y4</strain>
    </source>
</reference>
<evidence type="ECO:0000256" key="1">
    <source>
        <dbReference type="SAM" id="Phobius"/>
    </source>
</evidence>
<protein>
    <submittedName>
        <fullName evidence="2">Uncharacterized protein</fullName>
    </submittedName>
</protein>
<dbReference type="AlphaFoldDB" id="A0A7X1F7K5"/>
<evidence type="ECO:0000313" key="3">
    <source>
        <dbReference type="Proteomes" id="UP000520156"/>
    </source>
</evidence>
<proteinExistence type="predicted"/>
<accession>A0A7X1F7K5</accession>
<feature type="transmembrane region" description="Helical" evidence="1">
    <location>
        <begin position="16"/>
        <end position="33"/>
    </location>
</feature>